<accession>A0A8K0UGL7</accession>
<feature type="region of interest" description="Disordered" evidence="1">
    <location>
        <begin position="31"/>
        <end position="74"/>
    </location>
</feature>
<organism evidence="2 3">
    <name type="scientific">Cristinia sonorae</name>
    <dbReference type="NCBI Taxonomy" id="1940300"/>
    <lineage>
        <taxon>Eukaryota</taxon>
        <taxon>Fungi</taxon>
        <taxon>Dikarya</taxon>
        <taxon>Basidiomycota</taxon>
        <taxon>Agaricomycotina</taxon>
        <taxon>Agaricomycetes</taxon>
        <taxon>Agaricomycetidae</taxon>
        <taxon>Agaricales</taxon>
        <taxon>Pleurotineae</taxon>
        <taxon>Stephanosporaceae</taxon>
        <taxon>Cristinia</taxon>
    </lineage>
</organism>
<sequence length="189" mass="21432">MQRILPQNALLFRPIQQRAALAAYRRTAHIRCESSKSTPAKDSPSALENLKGPSASPPSPSIRKGPLRAEEDEPKESTFRTWALAANKVATFAIIPMTLLYAVFFADFGEHEHAFMPVRIISYFHVTREAEFATNKARRWMLRQKAAFYTLTPAEQELIKPRDMVKVIRHRDLQKQDPPLEDSPSSSTA</sequence>
<dbReference type="OrthoDB" id="192748at2759"/>
<dbReference type="EMBL" id="JAEVFJ010000042">
    <property type="protein sequence ID" value="KAH8086628.1"/>
    <property type="molecule type" value="Genomic_DNA"/>
</dbReference>
<evidence type="ECO:0000313" key="2">
    <source>
        <dbReference type="EMBL" id="KAH8086628.1"/>
    </source>
</evidence>
<dbReference type="Proteomes" id="UP000813824">
    <property type="component" value="Unassembled WGS sequence"/>
</dbReference>
<proteinExistence type="predicted"/>
<reference evidence="2" key="1">
    <citation type="journal article" date="2021" name="New Phytol.">
        <title>Evolutionary innovations through gain and loss of genes in the ectomycorrhizal Boletales.</title>
        <authorList>
            <person name="Wu G."/>
            <person name="Miyauchi S."/>
            <person name="Morin E."/>
            <person name="Kuo A."/>
            <person name="Drula E."/>
            <person name="Varga T."/>
            <person name="Kohler A."/>
            <person name="Feng B."/>
            <person name="Cao Y."/>
            <person name="Lipzen A."/>
            <person name="Daum C."/>
            <person name="Hundley H."/>
            <person name="Pangilinan J."/>
            <person name="Johnson J."/>
            <person name="Barry K."/>
            <person name="LaButti K."/>
            <person name="Ng V."/>
            <person name="Ahrendt S."/>
            <person name="Min B."/>
            <person name="Choi I.G."/>
            <person name="Park H."/>
            <person name="Plett J.M."/>
            <person name="Magnuson J."/>
            <person name="Spatafora J.W."/>
            <person name="Nagy L.G."/>
            <person name="Henrissat B."/>
            <person name="Grigoriev I.V."/>
            <person name="Yang Z.L."/>
            <person name="Xu J."/>
            <person name="Martin F.M."/>
        </authorList>
    </citation>
    <scope>NUCLEOTIDE SEQUENCE</scope>
    <source>
        <strain evidence="2">KKN 215</strain>
    </source>
</reference>
<protein>
    <submittedName>
        <fullName evidence="2">Uncharacterized protein</fullName>
    </submittedName>
</protein>
<keyword evidence="3" id="KW-1185">Reference proteome</keyword>
<evidence type="ECO:0000256" key="1">
    <source>
        <dbReference type="SAM" id="MobiDB-lite"/>
    </source>
</evidence>
<dbReference type="AlphaFoldDB" id="A0A8K0UGL7"/>
<comment type="caution">
    <text evidence="2">The sequence shown here is derived from an EMBL/GenBank/DDBJ whole genome shotgun (WGS) entry which is preliminary data.</text>
</comment>
<gene>
    <name evidence="2" type="ORF">BXZ70DRAFT_1011720</name>
</gene>
<evidence type="ECO:0000313" key="3">
    <source>
        <dbReference type="Proteomes" id="UP000813824"/>
    </source>
</evidence>
<name>A0A8K0UGL7_9AGAR</name>